<dbReference type="PANTHER" id="PTHR35271:SF1">
    <property type="entry name" value="ABC TRANSPORTER, SUBSTRATE-BINDING LIPOPROTEIN"/>
    <property type="match status" value="1"/>
</dbReference>
<reference evidence="1 2" key="1">
    <citation type="submission" date="2009-05" db="EMBL/GenBank/DDBJ databases">
        <authorList>
            <person name="Setubal J.C."/>
            <person name="Boyle S."/>
            <person name="Crasta O.R."/>
            <person name="Gillespie J.J."/>
            <person name="Kenyon R.W."/>
            <person name="Lu J."/>
            <person name="Mane S."/>
            <person name="Nagrani S."/>
            <person name="Shallom J.M."/>
            <person name="Shallom S."/>
            <person name="Shukla M."/>
            <person name="Snyder E.E."/>
            <person name="Sobral B.W."/>
            <person name="Wattam A.R."/>
            <person name="Will R."/>
            <person name="Williams K."/>
            <person name="Yoo H."/>
            <person name="Munk C."/>
            <person name="Tapia R."/>
            <person name="Green L."/>
            <person name="Rogers Y."/>
            <person name="Detter J.C."/>
            <person name="Bruce D."/>
            <person name="Brettin T.S."/>
            <person name="Tsolis R."/>
        </authorList>
    </citation>
    <scope>NUCLEOTIDE SEQUENCE [LARGE SCALE GENOMIC DNA]</scope>
    <source>
        <strain evidence="1 2">LMG 3301</strain>
    </source>
</reference>
<protein>
    <submittedName>
        <fullName evidence="1">ABC transporter, periplasmic substrate-binding protein</fullName>
    </submittedName>
</protein>
<dbReference type="Proteomes" id="UP000004386">
    <property type="component" value="Unassembled WGS sequence"/>
</dbReference>
<dbReference type="Gene3D" id="3.40.50.2300">
    <property type="match status" value="2"/>
</dbReference>
<dbReference type="PANTHER" id="PTHR35271">
    <property type="entry name" value="ABC TRANSPORTER, SUBSTRATE-BINDING LIPOPROTEIN-RELATED"/>
    <property type="match status" value="1"/>
</dbReference>
<dbReference type="InterPro" id="IPR028082">
    <property type="entry name" value="Peripla_BP_I"/>
</dbReference>
<evidence type="ECO:0000313" key="1">
    <source>
        <dbReference type="EMBL" id="EEQ96929.1"/>
    </source>
</evidence>
<accession>C4WKJ4</accession>
<dbReference type="Pfam" id="PF04392">
    <property type="entry name" value="ABC_sub_bind"/>
    <property type="match status" value="1"/>
</dbReference>
<gene>
    <name evidence="1" type="ORF">OINT_1002406</name>
</gene>
<sequence length="370" mass="38615">MPDTHALSGTLTVHPDAIKPRNRRINLQSEVIGEKVFADKQRTKTGEIFMRSKFQAMLLGLLAATALATSAQAKDVTVTVTAIVEHPALDAARDGVKDALAEAGFKEGENLKFVYQSAQGNPATAAQIARQFVGEAPDVIVPISTPSAQAVVSATRDIPVVFTAVSDPVGAQLVKDMAKPGGNVTGLSDMSPVAEHIKLIKEVMPNIKKLGYLYNSGETNSVSLLAALKEAAAAEGIEIVESAATKSAEVQGAARALVGRADAMYVPTDNTIVSALESAVGVAEESKLPLFTADTDSVKRGALAALGFNYYDVGKQTGAVVVKVLKGEKPGDIPVDIAKGTDLVINLGAAKKMGVEFPQAVIDRATSKID</sequence>
<dbReference type="AlphaFoldDB" id="C4WKJ4"/>
<dbReference type="SUPFAM" id="SSF53822">
    <property type="entry name" value="Periplasmic binding protein-like I"/>
    <property type="match status" value="1"/>
</dbReference>
<comment type="caution">
    <text evidence="1">The sequence shown here is derived from an EMBL/GenBank/DDBJ whole genome shotgun (WGS) entry which is preliminary data.</text>
</comment>
<organism evidence="1 2">
    <name type="scientific">Brucella intermedia LMG 3301</name>
    <dbReference type="NCBI Taxonomy" id="641118"/>
    <lineage>
        <taxon>Bacteria</taxon>
        <taxon>Pseudomonadati</taxon>
        <taxon>Pseudomonadota</taxon>
        <taxon>Alphaproteobacteria</taxon>
        <taxon>Hyphomicrobiales</taxon>
        <taxon>Brucellaceae</taxon>
        <taxon>Brucella/Ochrobactrum group</taxon>
        <taxon>Brucella</taxon>
    </lineage>
</organism>
<name>C4WKJ4_9HYPH</name>
<evidence type="ECO:0000313" key="2">
    <source>
        <dbReference type="Proteomes" id="UP000004386"/>
    </source>
</evidence>
<dbReference type="CDD" id="cd06325">
    <property type="entry name" value="PBP1_ABC_unchar_transporter"/>
    <property type="match status" value="1"/>
</dbReference>
<dbReference type="InterPro" id="IPR007487">
    <property type="entry name" value="ABC_transpt-TYRBP-like"/>
</dbReference>
<proteinExistence type="predicted"/>
<dbReference type="EMBL" id="ACQA01000001">
    <property type="protein sequence ID" value="EEQ96929.1"/>
    <property type="molecule type" value="Genomic_DNA"/>
</dbReference>
<dbReference type="HOGENOM" id="CLU_058196_1_0_5"/>